<dbReference type="InterPro" id="IPR036551">
    <property type="entry name" value="Flavin_trans-like"/>
</dbReference>
<organism evidence="2 3">
    <name type="scientific">Candidatus Azambacteria bacterium GW2011_GWA1_44_9</name>
    <dbReference type="NCBI Taxonomy" id="1618610"/>
    <lineage>
        <taxon>Bacteria</taxon>
        <taxon>Candidatus Azamiibacteriota</taxon>
    </lineage>
</organism>
<dbReference type="Gene3D" id="3.40.50.10300">
    <property type="entry name" value="CoaB-like"/>
    <property type="match status" value="1"/>
</dbReference>
<evidence type="ECO:0000259" key="1">
    <source>
        <dbReference type="Pfam" id="PF04127"/>
    </source>
</evidence>
<gene>
    <name evidence="2" type="ORF">UW78_C0021G0016</name>
</gene>
<dbReference type="Proteomes" id="UP000034595">
    <property type="component" value="Unassembled WGS sequence"/>
</dbReference>
<dbReference type="Pfam" id="PF04127">
    <property type="entry name" value="DFP"/>
    <property type="match status" value="1"/>
</dbReference>
<keyword evidence="2" id="KW-0436">Ligase</keyword>
<dbReference type="SUPFAM" id="SSF52507">
    <property type="entry name" value="Homo-oligomeric flavin-containing Cys decarboxylases, HFCD"/>
    <property type="match status" value="1"/>
</dbReference>
<evidence type="ECO:0000313" key="3">
    <source>
        <dbReference type="Proteomes" id="UP000034595"/>
    </source>
</evidence>
<comment type="caution">
    <text evidence="2">The sequence shown here is derived from an EMBL/GenBank/DDBJ whole genome shotgun (WGS) entry which is preliminary data.</text>
</comment>
<dbReference type="InterPro" id="IPR007085">
    <property type="entry name" value="DNA/pantothenate-metab_flavo_C"/>
</dbReference>
<dbReference type="SUPFAM" id="SSF102645">
    <property type="entry name" value="CoaB-like"/>
    <property type="match status" value="1"/>
</dbReference>
<dbReference type="GO" id="GO:0016874">
    <property type="term" value="F:ligase activity"/>
    <property type="evidence" value="ECO:0007669"/>
    <property type="project" value="UniProtKB-KW"/>
</dbReference>
<dbReference type="AlphaFoldDB" id="A0A0G1MJD8"/>
<dbReference type="PATRIC" id="fig|1618610.3.peg.675"/>
<dbReference type="Gene3D" id="3.40.50.1950">
    <property type="entry name" value="Flavin prenyltransferase-like"/>
    <property type="match status" value="1"/>
</dbReference>
<evidence type="ECO:0000313" key="2">
    <source>
        <dbReference type="EMBL" id="KKT80952.1"/>
    </source>
</evidence>
<dbReference type="InterPro" id="IPR035929">
    <property type="entry name" value="CoaB-like_sf"/>
</dbReference>
<dbReference type="EMBL" id="LCJQ01000021">
    <property type="protein sequence ID" value="KKT80952.1"/>
    <property type="molecule type" value="Genomic_DNA"/>
</dbReference>
<dbReference type="GO" id="GO:0015937">
    <property type="term" value="P:coenzyme A biosynthetic process"/>
    <property type="evidence" value="ECO:0007669"/>
    <property type="project" value="UniProtKB-ARBA"/>
</dbReference>
<feature type="domain" description="DNA/pantothenate metabolism flavoprotein C-terminal" evidence="1">
    <location>
        <begin position="51"/>
        <end position="260"/>
    </location>
</feature>
<feature type="non-terminal residue" evidence="2">
    <location>
        <position position="1"/>
    </location>
</feature>
<protein>
    <submittedName>
        <fullName evidence="2">Phosphopantothenoylcysteine decarboxylase/phosphopantothenate/cysteine ligase</fullName>
    </submittedName>
</protein>
<sequence>ENLLKLKQRGIHILEPTSGMLACGYEGKGRLPDTNTILSEIRSLISRTEELKGKTILVTAGGTIEPIDDVRHITNKSSGKMGIALADACARRGAKVILLKAKNAVMPSSEMIIYEFETATELDALLHKMIKRCDMCFHAAAVSDFTVSFSPGKRQSDHGQSLHLIPREKIYKGLKKENTQLLLFLFKAVWKESRQNVIKKTNDILNTGNADGIIINDVGEKGRGFAVDTNEVTILLRNGDSYDVPLASKREVAEKIIDIVLCKKQNEIFVS</sequence>
<reference evidence="2 3" key="1">
    <citation type="journal article" date="2015" name="Nature">
        <title>rRNA introns, odd ribosomes, and small enigmatic genomes across a large radiation of phyla.</title>
        <authorList>
            <person name="Brown C.T."/>
            <person name="Hug L.A."/>
            <person name="Thomas B.C."/>
            <person name="Sharon I."/>
            <person name="Castelle C.J."/>
            <person name="Singh A."/>
            <person name="Wilkins M.J."/>
            <person name="Williams K.H."/>
            <person name="Banfield J.F."/>
        </authorList>
    </citation>
    <scope>NUCLEOTIDE SEQUENCE [LARGE SCALE GENOMIC DNA]</scope>
</reference>
<name>A0A0G1MJD8_9BACT</name>
<accession>A0A0G1MJD8</accession>
<proteinExistence type="predicted"/>